<evidence type="ECO:0000313" key="3">
    <source>
        <dbReference type="EMBL" id="GBL94711.1"/>
    </source>
</evidence>
<feature type="region of interest" description="Disordered" evidence="1">
    <location>
        <begin position="76"/>
        <end position="102"/>
    </location>
</feature>
<feature type="compositionally biased region" description="Basic and acidic residues" evidence="1">
    <location>
        <begin position="1"/>
        <end position="24"/>
    </location>
</feature>
<dbReference type="AlphaFoldDB" id="A0A4Y2BR71"/>
<organism evidence="3 4">
    <name type="scientific">Araneus ventricosus</name>
    <name type="common">Orbweaver spider</name>
    <name type="synonym">Epeira ventricosa</name>
    <dbReference type="NCBI Taxonomy" id="182803"/>
    <lineage>
        <taxon>Eukaryota</taxon>
        <taxon>Metazoa</taxon>
        <taxon>Ecdysozoa</taxon>
        <taxon>Arthropoda</taxon>
        <taxon>Chelicerata</taxon>
        <taxon>Arachnida</taxon>
        <taxon>Araneae</taxon>
        <taxon>Araneomorphae</taxon>
        <taxon>Entelegynae</taxon>
        <taxon>Araneoidea</taxon>
        <taxon>Araneidae</taxon>
        <taxon>Araneus</taxon>
    </lineage>
</organism>
<evidence type="ECO:0000313" key="2">
    <source>
        <dbReference type="EMBL" id="GBL94688.1"/>
    </source>
</evidence>
<feature type="region of interest" description="Disordered" evidence="1">
    <location>
        <begin position="1"/>
        <end position="37"/>
    </location>
</feature>
<evidence type="ECO:0000313" key="4">
    <source>
        <dbReference type="Proteomes" id="UP000499080"/>
    </source>
</evidence>
<keyword evidence="4" id="KW-1185">Reference proteome</keyword>
<dbReference type="EMBL" id="BGPR01084253">
    <property type="protein sequence ID" value="GBL94688.1"/>
    <property type="molecule type" value="Genomic_DNA"/>
</dbReference>
<proteinExistence type="predicted"/>
<comment type="caution">
    <text evidence="3">The sequence shown here is derived from an EMBL/GenBank/DDBJ whole genome shotgun (WGS) entry which is preliminary data.</text>
</comment>
<accession>A0A4Y2BR71</accession>
<dbReference type="Proteomes" id="UP000499080">
    <property type="component" value="Unassembled WGS sequence"/>
</dbReference>
<reference evidence="3 4" key="1">
    <citation type="journal article" date="2019" name="Sci. Rep.">
        <title>Orb-weaving spider Araneus ventricosus genome elucidates the spidroin gene catalogue.</title>
        <authorList>
            <person name="Kono N."/>
            <person name="Nakamura H."/>
            <person name="Ohtoshi R."/>
            <person name="Moran D.A.P."/>
            <person name="Shinohara A."/>
            <person name="Yoshida Y."/>
            <person name="Fujiwara M."/>
            <person name="Mori M."/>
            <person name="Tomita M."/>
            <person name="Arakawa K."/>
        </authorList>
    </citation>
    <scope>NUCLEOTIDE SEQUENCE [LARGE SCALE GENOMIC DNA]</scope>
</reference>
<protein>
    <submittedName>
        <fullName evidence="3">Uncharacterized protein</fullName>
    </submittedName>
</protein>
<dbReference type="EMBL" id="BGPR01084259">
    <property type="protein sequence ID" value="GBL94711.1"/>
    <property type="molecule type" value="Genomic_DNA"/>
</dbReference>
<evidence type="ECO:0000256" key="1">
    <source>
        <dbReference type="SAM" id="MobiDB-lite"/>
    </source>
</evidence>
<sequence>MTKKDASATKSSKYESVETSHFEESASTLRASAKGVGGTIRQMMQKTSRITRSQVSLINVTLSTMIDASKIPHGLLHSQQEEDAPLHTLSSGAEMEYSKTKK</sequence>
<name>A0A4Y2BR71_ARAVE</name>
<gene>
    <name evidence="2" type="ORF">AVEN_147892_1</name>
    <name evidence="3" type="ORF">AVEN_186562_1</name>
</gene>